<dbReference type="AlphaFoldDB" id="A0A151WVN2"/>
<keyword evidence="2" id="KW-1185">Reference proteome</keyword>
<protein>
    <submittedName>
        <fullName evidence="1">Uncharacterized protein</fullName>
    </submittedName>
</protein>
<organism evidence="1 2">
    <name type="scientific">Mycetomoellerius zeteki</name>
    <dbReference type="NCBI Taxonomy" id="64791"/>
    <lineage>
        <taxon>Eukaryota</taxon>
        <taxon>Metazoa</taxon>
        <taxon>Ecdysozoa</taxon>
        <taxon>Arthropoda</taxon>
        <taxon>Hexapoda</taxon>
        <taxon>Insecta</taxon>
        <taxon>Pterygota</taxon>
        <taxon>Neoptera</taxon>
        <taxon>Endopterygota</taxon>
        <taxon>Hymenoptera</taxon>
        <taxon>Apocrita</taxon>
        <taxon>Aculeata</taxon>
        <taxon>Formicoidea</taxon>
        <taxon>Formicidae</taxon>
        <taxon>Myrmicinae</taxon>
        <taxon>Mycetomoellerius</taxon>
    </lineage>
</organism>
<evidence type="ECO:0000313" key="1">
    <source>
        <dbReference type="EMBL" id="KYQ51943.1"/>
    </source>
</evidence>
<sequence>MRSQEMSENYVKLQDFNPTQFLFRHINSTSHAYKLINAGCRNVSITMVTF</sequence>
<proteinExistence type="predicted"/>
<gene>
    <name evidence="1" type="ORF">ALC60_08942</name>
</gene>
<dbReference type="Proteomes" id="UP000075809">
    <property type="component" value="Unassembled WGS sequence"/>
</dbReference>
<accession>A0A151WVN2</accession>
<dbReference type="EMBL" id="KQ982699">
    <property type="protein sequence ID" value="KYQ51943.1"/>
    <property type="molecule type" value="Genomic_DNA"/>
</dbReference>
<evidence type="ECO:0000313" key="2">
    <source>
        <dbReference type="Proteomes" id="UP000075809"/>
    </source>
</evidence>
<name>A0A151WVN2_9HYME</name>
<reference evidence="1 2" key="1">
    <citation type="submission" date="2015-09" db="EMBL/GenBank/DDBJ databases">
        <title>Trachymyrmex zeteki WGS genome.</title>
        <authorList>
            <person name="Nygaard S."/>
            <person name="Hu H."/>
            <person name="Boomsma J."/>
            <person name="Zhang G."/>
        </authorList>
    </citation>
    <scope>NUCLEOTIDE SEQUENCE [LARGE SCALE GENOMIC DNA]</scope>
    <source>
        <strain evidence="1">Tzet28-1</strain>
        <tissue evidence="1">Whole body</tissue>
    </source>
</reference>